<name>A0A2S5B354_9BASI</name>
<evidence type="ECO:0000256" key="3">
    <source>
        <dbReference type="ARBA" id="ARBA00022980"/>
    </source>
</evidence>
<dbReference type="GO" id="GO:0003735">
    <property type="term" value="F:structural constituent of ribosome"/>
    <property type="evidence" value="ECO:0007669"/>
    <property type="project" value="InterPro"/>
</dbReference>
<organism evidence="9 10">
    <name type="scientific">Rhodotorula taiwanensis</name>
    <dbReference type="NCBI Taxonomy" id="741276"/>
    <lineage>
        <taxon>Eukaryota</taxon>
        <taxon>Fungi</taxon>
        <taxon>Dikarya</taxon>
        <taxon>Basidiomycota</taxon>
        <taxon>Pucciniomycotina</taxon>
        <taxon>Microbotryomycetes</taxon>
        <taxon>Sporidiobolales</taxon>
        <taxon>Sporidiobolaceae</taxon>
        <taxon>Rhodotorula</taxon>
    </lineage>
</organism>
<evidence type="ECO:0000313" key="9">
    <source>
        <dbReference type="EMBL" id="POY71218.1"/>
    </source>
</evidence>
<evidence type="ECO:0000256" key="2">
    <source>
        <dbReference type="ARBA" id="ARBA00009864"/>
    </source>
</evidence>
<feature type="region of interest" description="Disordered" evidence="8">
    <location>
        <begin position="1"/>
        <end position="73"/>
    </location>
</feature>
<comment type="similarity">
    <text evidence="2">Belongs to the mitochondrion-specific ribosomal protein mS23 family.</text>
</comment>
<keyword evidence="3" id="KW-0689">Ribosomal protein</keyword>
<dbReference type="AlphaFoldDB" id="A0A2S5B354"/>
<dbReference type="Proteomes" id="UP000237144">
    <property type="component" value="Unassembled WGS sequence"/>
</dbReference>
<dbReference type="Pfam" id="PF13741">
    <property type="entry name" value="MRP-S25"/>
    <property type="match status" value="1"/>
</dbReference>
<evidence type="ECO:0000256" key="8">
    <source>
        <dbReference type="SAM" id="MobiDB-lite"/>
    </source>
</evidence>
<dbReference type="OrthoDB" id="5542239at2759"/>
<dbReference type="GO" id="GO:0005763">
    <property type="term" value="C:mitochondrial small ribosomal subunit"/>
    <property type="evidence" value="ECO:0007669"/>
    <property type="project" value="InterPro"/>
</dbReference>
<feature type="compositionally biased region" description="Pro residues" evidence="8">
    <location>
        <begin position="26"/>
        <end position="42"/>
    </location>
</feature>
<sequence length="348" mass="36690">MNSRKAARAVPATMGRFLKSGSMLKQPPPSFYPLLAHPPPPSLVRSFPSRPESDSKPRAASGAHSAGAGDLYQQAKRKLDNGVALSAQERHAIENPPAHSGQTRRKPPRPQGSRNPRPREIVFPEDEVRRLFFLDHPFEAYRAVSLVEGEKVRAVHGPTGADWTELSQRSTVPTAEDCIAYITNLTEAHGLPLASAYPHGIAQFRTLRAEHETATRSARLEAQAFGATFFGEVERAVQVEERVLDEWVDARAIQDEFAAANAAGGAGAAAAAASSSASAASANAQAQALAQLGGVTWVAPPARTAASSLAASNADDADGSFTGGLRYVEQFAAGGAVQQSDVLVGAQA</sequence>
<dbReference type="STRING" id="741276.A0A2S5B354"/>
<evidence type="ECO:0000256" key="4">
    <source>
        <dbReference type="ARBA" id="ARBA00023128"/>
    </source>
</evidence>
<comment type="caution">
    <text evidence="9">The sequence shown here is derived from an EMBL/GenBank/DDBJ whole genome shotgun (WGS) entry which is preliminary data.</text>
</comment>
<evidence type="ECO:0000313" key="10">
    <source>
        <dbReference type="Proteomes" id="UP000237144"/>
    </source>
</evidence>
<evidence type="ECO:0000256" key="5">
    <source>
        <dbReference type="ARBA" id="ARBA00023274"/>
    </source>
</evidence>
<gene>
    <name evidence="9" type="ORF">BMF94_5530</name>
</gene>
<reference evidence="9 10" key="1">
    <citation type="journal article" date="2018" name="Front. Microbiol.">
        <title>Prospects for Fungal Bioremediation of Acidic Radioactive Waste Sites: Characterization and Genome Sequence of Rhodotorula taiwanensis MD1149.</title>
        <authorList>
            <person name="Tkavc R."/>
            <person name="Matrosova V.Y."/>
            <person name="Grichenko O.E."/>
            <person name="Gostincar C."/>
            <person name="Volpe R.P."/>
            <person name="Klimenkova P."/>
            <person name="Gaidamakova E.K."/>
            <person name="Zhou C.E."/>
            <person name="Stewart B.J."/>
            <person name="Lyman M.G."/>
            <person name="Malfatti S.A."/>
            <person name="Rubinfeld B."/>
            <person name="Courtot M."/>
            <person name="Singh J."/>
            <person name="Dalgard C.L."/>
            <person name="Hamilton T."/>
            <person name="Frey K.G."/>
            <person name="Gunde-Cimerman N."/>
            <person name="Dugan L."/>
            <person name="Daly M.J."/>
        </authorList>
    </citation>
    <scope>NUCLEOTIDE SEQUENCE [LARGE SCALE GENOMIC DNA]</scope>
    <source>
        <strain evidence="9 10">MD1149</strain>
    </source>
</reference>
<keyword evidence="5" id="KW-0687">Ribonucleoprotein</keyword>
<keyword evidence="10" id="KW-1185">Reference proteome</keyword>
<evidence type="ECO:0000256" key="1">
    <source>
        <dbReference type="ARBA" id="ARBA00004173"/>
    </source>
</evidence>
<proteinExistence type="inferred from homology"/>
<evidence type="ECO:0000256" key="6">
    <source>
        <dbReference type="ARBA" id="ARBA00035137"/>
    </source>
</evidence>
<comment type="subcellular location">
    <subcellularLocation>
        <location evidence="1">Mitochondrion</location>
    </subcellularLocation>
</comment>
<dbReference type="EMBL" id="PJQD01000085">
    <property type="protein sequence ID" value="POY71218.1"/>
    <property type="molecule type" value="Genomic_DNA"/>
</dbReference>
<keyword evidence="4" id="KW-0496">Mitochondrion</keyword>
<accession>A0A2S5B354</accession>
<dbReference type="InterPro" id="IPR016939">
    <property type="entry name" value="Ribosomal_mS23_fun"/>
</dbReference>
<dbReference type="PANTHER" id="PTHR37799">
    <property type="entry name" value="37S RIBOSOMAL PROTEIN S25, MITOCHONDRIAL"/>
    <property type="match status" value="1"/>
</dbReference>
<feature type="compositionally biased region" description="Low complexity" evidence="8">
    <location>
        <begin position="59"/>
        <end position="69"/>
    </location>
</feature>
<protein>
    <recommendedName>
        <fullName evidence="6">Small ribosomal subunit protein mS23</fullName>
    </recommendedName>
    <alternativeName>
        <fullName evidence="7">37S ribosomal protein S25, mitochondrial</fullName>
    </alternativeName>
</protein>
<dbReference type="PANTHER" id="PTHR37799:SF1">
    <property type="entry name" value="SMALL RIBOSOMAL SUBUNIT PROTEIN MS23"/>
    <property type="match status" value="1"/>
</dbReference>
<feature type="region of interest" description="Disordered" evidence="8">
    <location>
        <begin position="92"/>
        <end position="121"/>
    </location>
</feature>
<evidence type="ECO:0000256" key="7">
    <source>
        <dbReference type="ARBA" id="ARBA00035421"/>
    </source>
</evidence>